<name>A0AA51X7L4_9GAMM</name>
<dbReference type="EMBL" id="CP133548">
    <property type="protein sequence ID" value="WMS88001.1"/>
    <property type="molecule type" value="Genomic_DNA"/>
</dbReference>
<evidence type="ECO:0000313" key="2">
    <source>
        <dbReference type="EMBL" id="WMS88001.1"/>
    </source>
</evidence>
<gene>
    <name evidence="2" type="ORF">Q9312_03560</name>
</gene>
<feature type="domain" description="DUF7931" evidence="1">
    <location>
        <begin position="29"/>
        <end position="171"/>
    </location>
</feature>
<evidence type="ECO:0000259" key="1">
    <source>
        <dbReference type="Pfam" id="PF25559"/>
    </source>
</evidence>
<organism evidence="2 3">
    <name type="scientific">Pleionea litopenaei</name>
    <dbReference type="NCBI Taxonomy" id="3070815"/>
    <lineage>
        <taxon>Bacteria</taxon>
        <taxon>Pseudomonadati</taxon>
        <taxon>Pseudomonadota</taxon>
        <taxon>Gammaproteobacteria</taxon>
        <taxon>Oceanospirillales</taxon>
        <taxon>Pleioneaceae</taxon>
        <taxon>Pleionea</taxon>
    </lineage>
</organism>
<sequence length="173" mass="20374">MSSENDLINAELGVTSEPFRASRVAELKLASYRMFAQAKKQIDLFSYDLDPRVLSDRDIEAAISRLVRRSRQSQVRMMVFETQLLQSADHRLIALMQNLSSYIHLKVVSKEYQQLPFSFYLVDDSGLIYRPNHQQLESQIYFNEKLKVRDYRKQFDEIWEQGRIASEFRTLGI</sequence>
<dbReference type="KEGG" id="plei:Q9312_03560"/>
<dbReference type="Proteomes" id="UP001239782">
    <property type="component" value="Chromosome"/>
</dbReference>
<protein>
    <recommendedName>
        <fullName evidence="1">DUF7931 domain-containing protein</fullName>
    </recommendedName>
</protein>
<dbReference type="RefSeq" id="WP_309203174.1">
    <property type="nucleotide sequence ID" value="NZ_CP133548.1"/>
</dbReference>
<accession>A0AA51X7L4</accession>
<reference evidence="2 3" key="1">
    <citation type="submission" date="2023-08" db="EMBL/GenBank/DDBJ databases">
        <title>Pleionea litopenaei sp. nov., isolated from stomach of juvenile Litopenaeus vannamei.</title>
        <authorList>
            <person name="Rho A.M."/>
            <person name="Hwang C.Y."/>
        </authorList>
    </citation>
    <scope>NUCLEOTIDE SEQUENCE [LARGE SCALE GENOMIC DNA]</scope>
    <source>
        <strain evidence="2 3">HL-JVS1</strain>
    </source>
</reference>
<evidence type="ECO:0000313" key="3">
    <source>
        <dbReference type="Proteomes" id="UP001239782"/>
    </source>
</evidence>
<dbReference type="AlphaFoldDB" id="A0AA51X7L4"/>
<dbReference type="Pfam" id="PF25559">
    <property type="entry name" value="DUF7931"/>
    <property type="match status" value="1"/>
</dbReference>
<keyword evidence="3" id="KW-1185">Reference proteome</keyword>
<proteinExistence type="predicted"/>
<dbReference type="InterPro" id="IPR057691">
    <property type="entry name" value="DUF7931"/>
</dbReference>